<name>A0A517RCR5_9PLAN</name>
<dbReference type="KEGG" id="gaz:Pan241w_17380"/>
<gene>
    <name evidence="1" type="ORF">Pan241w_17380</name>
</gene>
<sequence>MSAETNRPSFHLGSFNISFFIVDRVVAIKVSIASGVPNKSPQQQIHRKPLLASEIEKQTKLLFFKKAWRRKENRLLTDRERRCFGRLPTETRMKRFYLIELRIFSSACTDLTEHDEASRPHSLSVVLVGSSSINSVRQVLRCYVASSSMLTVFSKEMPNWAIRSRIFPLVIPRISAARVWLPPVSFKILVSR</sequence>
<dbReference type="EMBL" id="CP036269">
    <property type="protein sequence ID" value="QDT41675.1"/>
    <property type="molecule type" value="Genomic_DNA"/>
</dbReference>
<evidence type="ECO:0000313" key="1">
    <source>
        <dbReference type="EMBL" id="QDT41675.1"/>
    </source>
</evidence>
<dbReference type="Proteomes" id="UP000317171">
    <property type="component" value="Chromosome"/>
</dbReference>
<evidence type="ECO:0000313" key="2">
    <source>
        <dbReference type="Proteomes" id="UP000317171"/>
    </source>
</evidence>
<keyword evidence="2" id="KW-1185">Reference proteome</keyword>
<accession>A0A517RCR5</accession>
<reference evidence="1 2" key="1">
    <citation type="submission" date="2019-02" db="EMBL/GenBank/DDBJ databases">
        <title>Deep-cultivation of Planctomycetes and their phenomic and genomic characterization uncovers novel biology.</title>
        <authorList>
            <person name="Wiegand S."/>
            <person name="Jogler M."/>
            <person name="Boedeker C."/>
            <person name="Pinto D."/>
            <person name="Vollmers J."/>
            <person name="Rivas-Marin E."/>
            <person name="Kohn T."/>
            <person name="Peeters S.H."/>
            <person name="Heuer A."/>
            <person name="Rast P."/>
            <person name="Oberbeckmann S."/>
            <person name="Bunk B."/>
            <person name="Jeske O."/>
            <person name="Meyerdierks A."/>
            <person name="Storesund J.E."/>
            <person name="Kallscheuer N."/>
            <person name="Luecker S."/>
            <person name="Lage O.M."/>
            <person name="Pohl T."/>
            <person name="Merkel B.J."/>
            <person name="Hornburger P."/>
            <person name="Mueller R.-W."/>
            <person name="Bruemmer F."/>
            <person name="Labrenz M."/>
            <person name="Spormann A.M."/>
            <person name="Op den Camp H."/>
            <person name="Overmann J."/>
            <person name="Amann R."/>
            <person name="Jetten M.S.M."/>
            <person name="Mascher T."/>
            <person name="Medema M.H."/>
            <person name="Devos D.P."/>
            <person name="Kaster A.-K."/>
            <person name="Ovreas L."/>
            <person name="Rohde M."/>
            <person name="Galperin M.Y."/>
            <person name="Jogler C."/>
        </authorList>
    </citation>
    <scope>NUCLEOTIDE SEQUENCE [LARGE SCALE GENOMIC DNA]</scope>
    <source>
        <strain evidence="1 2">Pan241w</strain>
    </source>
</reference>
<organism evidence="1 2">
    <name type="scientific">Gimesia alba</name>
    <dbReference type="NCBI Taxonomy" id="2527973"/>
    <lineage>
        <taxon>Bacteria</taxon>
        <taxon>Pseudomonadati</taxon>
        <taxon>Planctomycetota</taxon>
        <taxon>Planctomycetia</taxon>
        <taxon>Planctomycetales</taxon>
        <taxon>Planctomycetaceae</taxon>
        <taxon>Gimesia</taxon>
    </lineage>
</organism>
<dbReference type="AlphaFoldDB" id="A0A517RCR5"/>
<protein>
    <submittedName>
        <fullName evidence="1">Uncharacterized protein</fullName>
    </submittedName>
</protein>
<proteinExistence type="predicted"/>